<dbReference type="PANTHER" id="PTHR10728:SF40">
    <property type="entry name" value="PATATIN FAMILY PROTEIN"/>
    <property type="match status" value="1"/>
</dbReference>
<feature type="transmembrane region" description="Helical" evidence="1">
    <location>
        <begin position="367"/>
        <end position="392"/>
    </location>
</feature>
<keyword evidence="3" id="KW-1185">Reference proteome</keyword>
<keyword evidence="1" id="KW-1133">Transmembrane helix</keyword>
<reference evidence="3" key="1">
    <citation type="journal article" date="2019" name="Int. J. Syst. Evol. Microbiol.">
        <title>The Global Catalogue of Microorganisms (GCM) 10K type strain sequencing project: providing services to taxonomists for standard genome sequencing and annotation.</title>
        <authorList>
            <consortium name="The Broad Institute Genomics Platform"/>
            <consortium name="The Broad Institute Genome Sequencing Center for Infectious Disease"/>
            <person name="Wu L."/>
            <person name="Ma J."/>
        </authorList>
    </citation>
    <scope>NUCLEOTIDE SEQUENCE [LARGE SCALE GENOMIC DNA]</scope>
    <source>
        <strain evidence="3">JCM 14969</strain>
    </source>
</reference>
<keyword evidence="1" id="KW-0472">Membrane</keyword>
<name>A0ABP4N3G3_9ACTN</name>
<dbReference type="RefSeq" id="WP_344209355.1">
    <property type="nucleotide sequence ID" value="NZ_BAAAOS010000006.1"/>
</dbReference>
<comment type="caution">
    <text evidence="2">The sequence shown here is derived from an EMBL/GenBank/DDBJ whole genome shotgun (WGS) entry which is preliminary data.</text>
</comment>
<dbReference type="EMBL" id="BAAAOS010000006">
    <property type="protein sequence ID" value="GAA1555072.1"/>
    <property type="molecule type" value="Genomic_DNA"/>
</dbReference>
<evidence type="ECO:0000313" key="2">
    <source>
        <dbReference type="EMBL" id="GAA1555072.1"/>
    </source>
</evidence>
<feature type="transmembrane region" description="Helical" evidence="1">
    <location>
        <begin position="60"/>
        <end position="77"/>
    </location>
</feature>
<feature type="transmembrane region" description="Helical" evidence="1">
    <location>
        <begin position="420"/>
        <end position="443"/>
    </location>
</feature>
<evidence type="ECO:0000256" key="1">
    <source>
        <dbReference type="SAM" id="Phobius"/>
    </source>
</evidence>
<sequence>MLGESEGTTGDATIEEIGRRRTFTRTLSLAIVLFVVQQPMVDAVRDNADSVFACSIPGRLSLLVDGLFICAYVYAAYRAYKYVRFLKRPGWQGIAALGSWLVCLAAVLDIIEDLRLWDAFGAVSGVCPGMSTGWFTWVMRGVWAAGVLILAVCLFATSRYGQRKLFGNQPTPEVTFKRVQDQGPDAGRLVICCSGGGIRSASFCLGALQLLSERGFYDKASTVIGVSGGGYMAAPFHVLRRTCADPFSPGSPELSRLRRQTRYLLQGGRAMFRAALSVLFGLVVNLLLIGIVLRAIAWVLGWFLADQKVIVQGFAEIQVDWRPNGSWWYLALSVFLIAVSATMFVVEKVWDRWARMPDPVRRALTTVSGVTLLYGTPVAVLLLGVPGGLYLLGQLPGADPDQPSLPSALLALVDPTKQGVASFGALVVVLIGLGKTVWSGLAVESKEATGLRARLVAFARTKLAPWVGSAIIVVAAIIVLLRWTGGYAIDRSYQEDWSVAVVLAVVVIAIKMLTDANRTSLHSFYRERLSRAFLVTRKDNGAAVSLDYSLRLRYSEWARPTDGGPQLVIAGVANVADPDFVPSERDCVPFIFDAGRIGIVGDRSLPAGGRRETADYEREADVLKREVTVPAAMAISGAAVSPLTGRVNSRTRPVRLLLALLNARLGVWLPNPYWNNRAEPAFPEVHGIAAKVRRYVGSVIDKPGPYRLLREAIGSPSMYDRRIYVTDGGHYDNLGLVEALRREPAQVIVIDASNDPEDRFNALGEAIATARMDHGIRIDLDPAPMIRGGKDRADRAWAYGIATHPVKDGEDKPYRTEIFFLKAVMAGRLGWDLEQYAASHADFPRRSTGDQFYNEWDFEAYRDLGYVLADSLTTHHRVKARLEDLDADGNITQSQ</sequence>
<feature type="transmembrane region" description="Helical" evidence="1">
    <location>
        <begin position="134"/>
        <end position="156"/>
    </location>
</feature>
<evidence type="ECO:0000313" key="3">
    <source>
        <dbReference type="Proteomes" id="UP001500393"/>
    </source>
</evidence>
<feature type="transmembrane region" description="Helical" evidence="1">
    <location>
        <begin position="325"/>
        <end position="346"/>
    </location>
</feature>
<organism evidence="2 3">
    <name type="scientific">Kribbella sancticallisti</name>
    <dbReference type="NCBI Taxonomy" id="460087"/>
    <lineage>
        <taxon>Bacteria</taxon>
        <taxon>Bacillati</taxon>
        <taxon>Actinomycetota</taxon>
        <taxon>Actinomycetes</taxon>
        <taxon>Propionibacteriales</taxon>
        <taxon>Kribbellaceae</taxon>
        <taxon>Kribbella</taxon>
    </lineage>
</organism>
<dbReference type="Gene3D" id="3.40.1090.10">
    <property type="entry name" value="Cytosolic phospholipase A2 catalytic domain"/>
    <property type="match status" value="1"/>
</dbReference>
<accession>A0ABP4N3G3</accession>
<feature type="transmembrane region" description="Helical" evidence="1">
    <location>
        <begin position="278"/>
        <end position="305"/>
    </location>
</feature>
<keyword evidence="1" id="KW-0812">Transmembrane</keyword>
<gene>
    <name evidence="2" type="ORF">GCM10009789_05650</name>
</gene>
<feature type="transmembrane region" description="Helical" evidence="1">
    <location>
        <begin position="22"/>
        <end position="40"/>
    </location>
</feature>
<protein>
    <recommendedName>
        <fullName evidence="4">Patatin-like phospholipase</fullName>
    </recommendedName>
</protein>
<dbReference type="SUPFAM" id="SSF52151">
    <property type="entry name" value="FabD/lysophospholipase-like"/>
    <property type="match status" value="2"/>
</dbReference>
<proteinExistence type="predicted"/>
<dbReference type="Proteomes" id="UP001500393">
    <property type="component" value="Unassembled WGS sequence"/>
</dbReference>
<feature type="transmembrane region" description="Helical" evidence="1">
    <location>
        <begin position="89"/>
        <end position="111"/>
    </location>
</feature>
<dbReference type="InterPro" id="IPR016035">
    <property type="entry name" value="Acyl_Trfase/lysoPLipase"/>
</dbReference>
<dbReference type="PANTHER" id="PTHR10728">
    <property type="entry name" value="CYTOSOLIC PHOSPHOLIPASE A2"/>
    <property type="match status" value="1"/>
</dbReference>
<evidence type="ECO:0008006" key="4">
    <source>
        <dbReference type="Google" id="ProtNLM"/>
    </source>
</evidence>
<feature type="transmembrane region" description="Helical" evidence="1">
    <location>
        <begin position="463"/>
        <end position="485"/>
    </location>
</feature>